<dbReference type="Proteomes" id="UP000249688">
    <property type="component" value="Unassembled WGS sequence"/>
</dbReference>
<accession>A0A2W7I891</accession>
<reference evidence="3 4" key="1">
    <citation type="submission" date="2018-06" db="EMBL/GenBank/DDBJ databases">
        <title>Genomic Encyclopedia of Archaeal and Bacterial Type Strains, Phase II (KMG-II): from individual species to whole genera.</title>
        <authorList>
            <person name="Goeker M."/>
        </authorList>
    </citation>
    <scope>NUCLEOTIDE SEQUENCE [LARGE SCALE GENOMIC DNA]</scope>
    <source>
        <strain evidence="3 4">DSM 24525</strain>
    </source>
</reference>
<feature type="domain" description="AsmA" evidence="2">
    <location>
        <begin position="7"/>
        <end position="165"/>
    </location>
</feature>
<evidence type="ECO:0000259" key="2">
    <source>
        <dbReference type="Pfam" id="PF05170"/>
    </source>
</evidence>
<evidence type="ECO:0000313" key="3">
    <source>
        <dbReference type="EMBL" id="PZW43151.1"/>
    </source>
</evidence>
<dbReference type="Pfam" id="PF05170">
    <property type="entry name" value="AsmA"/>
    <property type="match status" value="1"/>
</dbReference>
<dbReference type="AlphaFoldDB" id="A0A2W7I891"/>
<organism evidence="3 4">
    <name type="scientific">Humitalea rosea</name>
    <dbReference type="NCBI Taxonomy" id="990373"/>
    <lineage>
        <taxon>Bacteria</taxon>
        <taxon>Pseudomonadati</taxon>
        <taxon>Pseudomonadota</taxon>
        <taxon>Alphaproteobacteria</taxon>
        <taxon>Acetobacterales</taxon>
        <taxon>Roseomonadaceae</taxon>
        <taxon>Humitalea</taxon>
    </lineage>
</organism>
<dbReference type="InterPro" id="IPR052894">
    <property type="entry name" value="AsmA-related"/>
</dbReference>
<dbReference type="PANTHER" id="PTHR30441:SF4">
    <property type="entry name" value="PROTEIN ASMA"/>
    <property type="match status" value="1"/>
</dbReference>
<dbReference type="OrthoDB" id="225437at2"/>
<dbReference type="InterPro" id="IPR007844">
    <property type="entry name" value="AsmA"/>
</dbReference>
<dbReference type="GO" id="GO:0005886">
    <property type="term" value="C:plasma membrane"/>
    <property type="evidence" value="ECO:0007669"/>
    <property type="project" value="TreeGrafter"/>
</dbReference>
<evidence type="ECO:0000313" key="4">
    <source>
        <dbReference type="Proteomes" id="UP000249688"/>
    </source>
</evidence>
<name>A0A2W7I891_9PROT</name>
<keyword evidence="4" id="KW-1185">Reference proteome</keyword>
<feature type="region of interest" description="Disordered" evidence="1">
    <location>
        <begin position="770"/>
        <end position="813"/>
    </location>
</feature>
<evidence type="ECO:0000256" key="1">
    <source>
        <dbReference type="SAM" id="MobiDB-lite"/>
    </source>
</evidence>
<comment type="caution">
    <text evidence="3">The sequence shown here is derived from an EMBL/GenBank/DDBJ whole genome shotgun (WGS) entry which is preliminary data.</text>
</comment>
<proteinExistence type="predicted"/>
<sequence length="813" mass="82760">MTLKRIALLLLGLPAVLLLALVVWAAVFFDADALRPRVAAEAERATGRALTIAGPLRIVLWPRPSVSAEGLALANLPGGSRPEMLTIRRAEAEVALWPLLRGKVELARLRLVGADLLLENQNWVFSPAARPPGRDTAPSPAAARSGSFAVGEVVLEDARIAMDGQTATIPRLVLRDAAGGVTLAGQIETHGLALEANAQGGRLAPLLAGLPEPWPLKAEVTGPGLAAGFEGSLSKGLTGVARLRLDRLSRLAPLRPGLPEAEGVEAELRLAGSAPGALRLSVAGLPIGPARAEQLVLAADGLAAPLGGTGQLRMGAGVLQARFTGGPLARFLPGAAPDTWPMRLEAEGEGLTLAASGALPKSGGLPAVEVALRAADLGAAGQRFGLPLPALHAMTLHGISTPLPDGRLQLSQFALASTEGDVAGDGVLTLGVVPRVAAQLTSRRLDVAAMTLAVARAPAPAPAPGPASPPVPPPLPARSNRVIPDLPLPVGRLKDLLLAADVTWKAGEVLSQGETYRDIDLHLVLGGGKLLLEPFDLTLPAGRAALRVEADATATPPRLGVRLRSDRLDSAALADALGMARRLAGPLEVDLDLAGPGEDLRRFLAGGSGHVGLAMVGGRLERSALAGLPPELVSLLLPGGMPAEGVALRCTALRLRVGEGAARIETLLIDGDLGQLGGGGGIGLADESLNLRLLPDVHIGQVNLRAPFTIVGTLSVPRLGQVDSAGAAGGALGALLSLQRTPDRRLTELAQGLSGGGPALPECAPALMAARGGREGPAPGPRPARPSAAPAAGTPADPLPASPQDLLRGLFGR</sequence>
<dbReference type="RefSeq" id="WP_111399023.1">
    <property type="nucleotide sequence ID" value="NZ_QKYU01000016.1"/>
</dbReference>
<dbReference type="PANTHER" id="PTHR30441">
    <property type="entry name" value="DUF748 DOMAIN-CONTAINING PROTEIN"/>
    <property type="match status" value="1"/>
</dbReference>
<feature type="compositionally biased region" description="Low complexity" evidence="1">
    <location>
        <begin position="785"/>
        <end position="796"/>
    </location>
</feature>
<dbReference type="EMBL" id="QKYU01000016">
    <property type="protein sequence ID" value="PZW43151.1"/>
    <property type="molecule type" value="Genomic_DNA"/>
</dbReference>
<dbReference type="GO" id="GO:0090313">
    <property type="term" value="P:regulation of protein targeting to membrane"/>
    <property type="evidence" value="ECO:0007669"/>
    <property type="project" value="TreeGrafter"/>
</dbReference>
<protein>
    <submittedName>
        <fullName evidence="3">AsmA-like protein</fullName>
    </submittedName>
</protein>
<gene>
    <name evidence="3" type="ORF">C8P66_11672</name>
</gene>